<dbReference type="Gramene" id="TraesNOR2B03G01089820.1">
    <property type="protein sequence ID" value="TraesNOR2B03G01089820.1"/>
    <property type="gene ID" value="TraesNOR2B03G01089820"/>
</dbReference>
<feature type="region of interest" description="Disordered" evidence="1">
    <location>
        <begin position="174"/>
        <end position="196"/>
    </location>
</feature>
<dbReference type="Gramene" id="TraesLAC2B03G01026880.2">
    <property type="protein sequence ID" value="TraesLAC2B03G01026880.2"/>
    <property type="gene ID" value="TraesLAC2B03G01026880"/>
</dbReference>
<dbReference type="Gramene" id="TraesJAG2B03G01073950.2">
    <property type="protein sequence ID" value="TraesJAG2B03G01073950.2"/>
    <property type="gene ID" value="TraesJAG2B03G01073950"/>
</dbReference>
<accession>A0A3B6CH23</accession>
<dbReference type="Gramene" id="TraesCS2B02G610700.1">
    <property type="protein sequence ID" value="TraesCS2B02G610700.1"/>
    <property type="gene ID" value="TraesCS2B02G610700"/>
</dbReference>
<dbReference type="Gramene" id="TraesJAG2B03G01073950.1">
    <property type="protein sequence ID" value="TraesJAG2B03G01073950.1"/>
    <property type="gene ID" value="TraesJAG2B03G01073950"/>
</dbReference>
<sequence>MDVGGGGEYGNLNDPIPSPTRSATADGGGEDVVEGSPPPFKIRKLGAPGTSSILAEDQSGAMAARDGNIGVERMDSEEAIESMAARGGHVDTEMTQFKCGEVADEELRKDEMNGGKSKQQIKNPEEGEVEMDLAKSNSIISVSEQEIKELCKQMDEMVAFMNYRIIPSAPLICSSSSSSSKETKDEHDKAPQSGIDGILQRLADVRRDMSKLKSELAPFWHKYPHEKVLTSSEERAKRLKSRQEYEKMDNKEKARRQMEFDASDFEGYCQGLTSFVEHFEFITLVSPMHFTHYTPRQIPHHLATYGTTLQILSFKIANIDLDLEWPLLEWPLQVYGVVAARDNVDRRRNILFLRGRRNFQEITQEKPFLCLTGPSRAILANDHVDLEVQLKLKGPTESEDRVLITKRCQCSAYHADNGLYTLTLDNRLCTAELSLQQLYCKSVQATFLRVGGFVKGNTSPFIHGGRVACSSPPHGGQGTALPNQVVLLDSRYCDGGKMPIGEEDGYLDLSRHVVSVELRRVRDVSEELEETLNVFIEAYSDSPPDSPPKVSAKADFMVKPRYCGISEHECVLAGSMVKITIAWSPILRTNKVIL</sequence>
<dbReference type="EnsemblPlants" id="TraesCS2B02G610700.1">
    <property type="protein sequence ID" value="TraesCS2B02G610700.1"/>
    <property type="gene ID" value="TraesCS2B02G610700"/>
</dbReference>
<keyword evidence="4" id="KW-1185">Reference proteome</keyword>
<dbReference type="InterPro" id="IPR046533">
    <property type="entry name" value="DUF6598"/>
</dbReference>
<evidence type="ECO:0000259" key="2">
    <source>
        <dbReference type="Pfam" id="PF20241"/>
    </source>
</evidence>
<feature type="region of interest" description="Disordered" evidence="1">
    <location>
        <begin position="1"/>
        <end position="63"/>
    </location>
</feature>
<proteinExistence type="predicted"/>
<dbReference type="Gramene" id="TraesARI2B03G01089580.2">
    <property type="protein sequence ID" value="TraesARI2B03G01089580.2"/>
    <property type="gene ID" value="TraesARI2B03G01089580"/>
</dbReference>
<evidence type="ECO:0000313" key="4">
    <source>
        <dbReference type="Proteomes" id="UP000019116"/>
    </source>
</evidence>
<dbReference type="Gramene" id="TraesSYM2B03G01089060.1">
    <property type="protein sequence ID" value="TraesSYM2B03G01089060.1"/>
    <property type="gene ID" value="TraesSYM2B03G01089060"/>
</dbReference>
<dbReference type="Pfam" id="PF20241">
    <property type="entry name" value="DUF6598"/>
    <property type="match status" value="1"/>
</dbReference>
<dbReference type="Gramene" id="TraesLAC2B03G01026880.1">
    <property type="protein sequence ID" value="TraesLAC2B03G01026880.1"/>
    <property type="gene ID" value="TraesLAC2B03G01026880"/>
</dbReference>
<evidence type="ECO:0000313" key="3">
    <source>
        <dbReference type="EnsemblPlants" id="TraesCS2B02G610700.1"/>
    </source>
</evidence>
<dbReference type="PANTHER" id="PTHR33065:SF82">
    <property type="entry name" value="DUF6598 DOMAIN-CONTAINING PROTEIN"/>
    <property type="match status" value="1"/>
</dbReference>
<dbReference type="GeneID" id="123047527"/>
<dbReference type="Gramene" id="TraesJUL2B03G01076500.1">
    <property type="protein sequence ID" value="TraesJUL2B03G01076500.1"/>
    <property type="gene ID" value="TraesJUL2B03G01076500"/>
</dbReference>
<organism evidence="3">
    <name type="scientific">Triticum aestivum</name>
    <name type="common">Wheat</name>
    <dbReference type="NCBI Taxonomy" id="4565"/>
    <lineage>
        <taxon>Eukaryota</taxon>
        <taxon>Viridiplantae</taxon>
        <taxon>Streptophyta</taxon>
        <taxon>Embryophyta</taxon>
        <taxon>Tracheophyta</taxon>
        <taxon>Spermatophyta</taxon>
        <taxon>Magnoliopsida</taxon>
        <taxon>Liliopsida</taxon>
        <taxon>Poales</taxon>
        <taxon>Poaceae</taxon>
        <taxon>BOP clade</taxon>
        <taxon>Pooideae</taxon>
        <taxon>Triticodae</taxon>
        <taxon>Triticeae</taxon>
        <taxon>Triticinae</taxon>
        <taxon>Triticum</taxon>
    </lineage>
</organism>
<reference evidence="3" key="1">
    <citation type="submission" date="2018-08" db="EMBL/GenBank/DDBJ databases">
        <authorList>
            <person name="Rossello M."/>
        </authorList>
    </citation>
    <scope>NUCLEOTIDE SEQUENCE [LARGE SCALE GENOMIC DNA]</scope>
    <source>
        <strain evidence="3">cv. Chinese Spring</strain>
    </source>
</reference>
<dbReference type="Proteomes" id="UP000019116">
    <property type="component" value="Chromosome 2B"/>
</dbReference>
<dbReference type="PANTHER" id="PTHR33065">
    <property type="entry name" value="OS07G0486400 PROTEIN"/>
    <property type="match status" value="1"/>
</dbReference>
<gene>
    <name evidence="3" type="primary">LOC123047527</name>
</gene>
<reference evidence="3" key="2">
    <citation type="submission" date="2018-10" db="UniProtKB">
        <authorList>
            <consortium name="EnsemblPlants"/>
        </authorList>
    </citation>
    <scope>IDENTIFICATION</scope>
</reference>
<dbReference type="RefSeq" id="XP_044327042.1">
    <property type="nucleotide sequence ID" value="XM_044471107.1"/>
</dbReference>
<feature type="domain" description="DUF6598" evidence="2">
    <location>
        <begin position="308"/>
        <end position="580"/>
    </location>
</feature>
<dbReference type="Gramene" id="TraesNOR2B03G01089820.2">
    <property type="protein sequence ID" value="TraesNOR2B03G01089820.2"/>
    <property type="gene ID" value="TraesNOR2B03G01089820"/>
</dbReference>
<dbReference type="RefSeq" id="XP_044327043.1">
    <property type="nucleotide sequence ID" value="XM_044471108.1"/>
</dbReference>
<name>A0A3B6CH23_WHEAT</name>
<dbReference type="Gramene" id="TraesARI2B03G01089580.1">
    <property type="protein sequence ID" value="TraesARI2B03G01089580.1"/>
    <property type="gene ID" value="TraesARI2B03G01089580"/>
</dbReference>
<dbReference type="Gramene" id="TraesJAG2B03G01073820.2">
    <property type="protein sequence ID" value="TraesJAG2B03G01073820.2"/>
    <property type="gene ID" value="TraesJAG2B03G01073820"/>
</dbReference>
<dbReference type="OMA" id="EWPLLEW"/>
<evidence type="ECO:0000256" key="1">
    <source>
        <dbReference type="SAM" id="MobiDB-lite"/>
    </source>
</evidence>
<protein>
    <recommendedName>
        <fullName evidence="2">DUF6598 domain-containing protein</fullName>
    </recommendedName>
</protein>
<dbReference type="Gramene" id="TraesJAG2B03G01073820.1">
    <property type="protein sequence ID" value="TraesJAG2B03G01073820.1"/>
    <property type="gene ID" value="TraesJAG2B03G01073820"/>
</dbReference>
<dbReference type="AlphaFoldDB" id="A0A3B6CH23"/>
<dbReference type="STRING" id="4565.A0A3B6CH23"/>
<dbReference type="OrthoDB" id="603841at2759"/>
<feature type="compositionally biased region" description="Basic and acidic residues" evidence="1">
    <location>
        <begin position="181"/>
        <end position="190"/>
    </location>
</feature>
<dbReference type="Gramene" id="TraesCS2B03G1528500.1">
    <property type="protein sequence ID" value="TraesCS2B03G1528500.1.CDS"/>
    <property type="gene ID" value="TraesCS2B03G1528500"/>
</dbReference>